<comment type="cofactor">
    <cofactor evidence="1 8">
        <name>Fe(2+)</name>
        <dbReference type="ChEBI" id="CHEBI:29033"/>
    </cofactor>
</comment>
<dbReference type="InterPro" id="IPR029068">
    <property type="entry name" value="Glyas_Bleomycin-R_OHBP_Dase"/>
</dbReference>
<dbReference type="Pfam" id="PF00903">
    <property type="entry name" value="Glyoxalase"/>
    <property type="match status" value="2"/>
</dbReference>
<dbReference type="KEGG" id="ddr:Deide_17370"/>
<gene>
    <name evidence="10" type="ordered locus">Deide_17370</name>
</gene>
<proteinExistence type="inferred from homology"/>
<keyword evidence="4 8" id="KW-0058">Aromatic hydrocarbons catabolism</keyword>
<evidence type="ECO:0000313" key="10">
    <source>
        <dbReference type="EMBL" id="ACO46708.1"/>
    </source>
</evidence>
<evidence type="ECO:0000256" key="4">
    <source>
        <dbReference type="ARBA" id="ARBA00022797"/>
    </source>
</evidence>
<evidence type="ECO:0000256" key="6">
    <source>
        <dbReference type="ARBA" id="ARBA00023002"/>
    </source>
</evidence>
<dbReference type="InterPro" id="IPR018146">
    <property type="entry name" value="Glyoxalase_1_CS"/>
</dbReference>
<dbReference type="InterPro" id="IPR000486">
    <property type="entry name" value="Xdiol_ring_cleave_dOase_1/2"/>
</dbReference>
<dbReference type="CDD" id="cd16359">
    <property type="entry name" value="VOC_BsCatE_like_C"/>
    <property type="match status" value="1"/>
</dbReference>
<keyword evidence="3" id="KW-0479">Metal-binding</keyword>
<dbReference type="GO" id="GO:0051213">
    <property type="term" value="F:dioxygenase activity"/>
    <property type="evidence" value="ECO:0007669"/>
    <property type="project" value="UniProtKB-KW"/>
</dbReference>
<dbReference type="RefSeq" id="WP_012693830.1">
    <property type="nucleotide sequence ID" value="NC_012526.1"/>
</dbReference>
<dbReference type="PROSITE" id="PS00082">
    <property type="entry name" value="EXTRADIOL_DIOXYGENAS"/>
    <property type="match status" value="1"/>
</dbReference>
<keyword evidence="7 8" id="KW-0408">Iron</keyword>
<evidence type="ECO:0000259" key="9">
    <source>
        <dbReference type="PROSITE" id="PS51819"/>
    </source>
</evidence>
<keyword evidence="6 8" id="KW-0560">Oxidoreductase</keyword>
<organism evidence="10 11">
    <name type="scientific">Deinococcus deserti (strain DSM 17065 / CIP 109153 / LMG 22923 / VCD115)</name>
    <dbReference type="NCBI Taxonomy" id="546414"/>
    <lineage>
        <taxon>Bacteria</taxon>
        <taxon>Thermotogati</taxon>
        <taxon>Deinococcota</taxon>
        <taxon>Deinococci</taxon>
        <taxon>Deinococcales</taxon>
        <taxon>Deinococcaceae</taxon>
        <taxon>Deinococcus</taxon>
    </lineage>
</organism>
<dbReference type="OrthoDB" id="9792626at2"/>
<evidence type="ECO:0000256" key="2">
    <source>
        <dbReference type="ARBA" id="ARBA00008784"/>
    </source>
</evidence>
<dbReference type="PANTHER" id="PTHR43279:SF1">
    <property type="entry name" value="CATECHOL-2,3-DIOXYGENASE"/>
    <property type="match status" value="1"/>
</dbReference>
<evidence type="ECO:0000256" key="7">
    <source>
        <dbReference type="ARBA" id="ARBA00023004"/>
    </source>
</evidence>
<reference evidence="10 11" key="1">
    <citation type="journal article" date="2009" name="PLoS Genet.">
        <title>Alliance of proteomics and genomics to unravel the specificities of Sahara bacterium Deinococcus deserti.</title>
        <authorList>
            <person name="de Groot A."/>
            <person name="Dulermo R."/>
            <person name="Ortet P."/>
            <person name="Blanchard L."/>
            <person name="Guerin P."/>
            <person name="Fernandez B."/>
            <person name="Vacherie B."/>
            <person name="Dossat C."/>
            <person name="Jolivet E."/>
            <person name="Siguier P."/>
            <person name="Chandler M."/>
            <person name="Barakat M."/>
            <person name="Dedieu A."/>
            <person name="Barbe V."/>
            <person name="Heulin T."/>
            <person name="Sommer S."/>
            <person name="Achouak W."/>
            <person name="Armengaud J."/>
        </authorList>
    </citation>
    <scope>NUCLEOTIDE SEQUENCE [LARGE SCALE GENOMIC DNA]</scope>
    <source>
        <strain evidence="11">DSM 17065 / CIP 109153 / LMG 22923 / VCD115</strain>
    </source>
</reference>
<evidence type="ECO:0000256" key="8">
    <source>
        <dbReference type="RuleBase" id="RU000683"/>
    </source>
</evidence>
<dbReference type="HOGENOM" id="CLU_059557_0_0_0"/>
<evidence type="ECO:0000256" key="1">
    <source>
        <dbReference type="ARBA" id="ARBA00001954"/>
    </source>
</evidence>
<dbReference type="Proteomes" id="UP000002208">
    <property type="component" value="Chromosome"/>
</dbReference>
<evidence type="ECO:0000256" key="3">
    <source>
        <dbReference type="ARBA" id="ARBA00022723"/>
    </source>
</evidence>
<evidence type="ECO:0000313" key="11">
    <source>
        <dbReference type="Proteomes" id="UP000002208"/>
    </source>
</evidence>
<dbReference type="GO" id="GO:0004462">
    <property type="term" value="F:lactoylglutathione lyase activity"/>
    <property type="evidence" value="ECO:0007669"/>
    <property type="project" value="InterPro"/>
</dbReference>
<dbReference type="PROSITE" id="PS00934">
    <property type="entry name" value="GLYOXALASE_I_1"/>
    <property type="match status" value="1"/>
</dbReference>
<feature type="domain" description="VOC" evidence="9">
    <location>
        <begin position="18"/>
        <end position="133"/>
    </location>
</feature>
<dbReference type="AlphaFoldDB" id="C1CWZ1"/>
<dbReference type="InterPro" id="IPR004360">
    <property type="entry name" value="Glyas_Fos-R_dOase_dom"/>
</dbReference>
<dbReference type="EMBL" id="CP001114">
    <property type="protein sequence ID" value="ACO46708.1"/>
    <property type="molecule type" value="Genomic_DNA"/>
</dbReference>
<evidence type="ECO:0000256" key="5">
    <source>
        <dbReference type="ARBA" id="ARBA00022964"/>
    </source>
</evidence>
<keyword evidence="5 8" id="KW-0223">Dioxygenase</keyword>
<keyword evidence="11" id="KW-1185">Reference proteome</keyword>
<feature type="domain" description="VOC" evidence="9">
    <location>
        <begin position="176"/>
        <end position="298"/>
    </location>
</feature>
<accession>C1CWZ1</accession>
<dbReference type="PaxDb" id="546414-Deide_17370"/>
<dbReference type="GO" id="GO:0008198">
    <property type="term" value="F:ferrous iron binding"/>
    <property type="evidence" value="ECO:0007669"/>
    <property type="project" value="InterPro"/>
</dbReference>
<dbReference type="eggNOG" id="COG2514">
    <property type="taxonomic scope" value="Bacteria"/>
</dbReference>
<dbReference type="Gene3D" id="3.10.180.10">
    <property type="entry name" value="2,3-Dihydroxybiphenyl 1,2-Dioxygenase, domain 1"/>
    <property type="match status" value="2"/>
</dbReference>
<name>C1CWZ1_DEIDV</name>
<dbReference type="InterPro" id="IPR037523">
    <property type="entry name" value="VOC_core"/>
</dbReference>
<comment type="similarity">
    <text evidence="2 8">Belongs to the extradiol ring-cleavage dioxygenase family.</text>
</comment>
<dbReference type="SUPFAM" id="SSF54593">
    <property type="entry name" value="Glyoxalase/Bleomycin resistance protein/Dihydroxybiphenyl dioxygenase"/>
    <property type="match status" value="2"/>
</dbReference>
<dbReference type="STRING" id="546414.Deide_17370"/>
<dbReference type="PROSITE" id="PS51819">
    <property type="entry name" value="VOC"/>
    <property type="match status" value="2"/>
</dbReference>
<protein>
    <submittedName>
        <fullName evidence="10">Putative Glyoxalase/bleomycin resistance protein/dioxygenase</fullName>
    </submittedName>
</protein>
<dbReference type="PANTHER" id="PTHR43279">
    <property type="entry name" value="CATECHOL-2,3-DIOXYGENASE"/>
    <property type="match status" value="1"/>
</dbReference>
<sequence>MTQPQLPLLPGRLPKGLTVGPVELSVSDLDRSVTFYRQVLGMTVLDQQAGAVTLGAGALPLLHLTERPGARAAPAGASGLYHFAVLLPTRADLGRWVRHVAGLGLRVGQGDHLVSEAFYLTDPDGHGIEVYRDRPRSEWQWDLDQVRMASDPIDIPGLLAEPGADQPFAELPGGTVMGHVHLRVSNLAATETFYRQVLGFDVVARWPGALFISVGGYHHHFGLNTWQSEGGAPAPEGSARLERVHLQLPAASDLEHLAQRLQAAGVVFTQKSDSLEVHDPSANLLSFSLAGSAETQRL</sequence>